<keyword evidence="1" id="KW-0472">Membrane</keyword>
<sequence>MNKAYLYFIFSFVLLVPSCIPTFNIIREEWIDKKIADTYEIHHAYKDSEGFENVLDVKEIKIDDVHIKIAEESTPSSGIVNVHLFINGKEVSTPNEILISNEPSGGRYFSWLDVLTVKNKISGVEQIYFLQSITSNGYPLEGRKWKIISINKDGSYKEESFSYATRYQHYLGVALVNFSYTALKLMGYHSDINSAYPSIFSPMMYPIFTSLLGIILLIIAIKLRITLKRKSS</sequence>
<feature type="transmembrane region" description="Helical" evidence="1">
    <location>
        <begin position="6"/>
        <end position="26"/>
    </location>
</feature>
<protein>
    <recommendedName>
        <fullName evidence="4">Lipoprotein</fullName>
    </recommendedName>
</protein>
<gene>
    <name evidence="2" type="ORF">J4P90_25745</name>
</gene>
<name>A0ABS3P5Q8_9BACI</name>
<reference evidence="2 3" key="1">
    <citation type="submission" date="2021-03" db="EMBL/GenBank/DDBJ databases">
        <title>Identification of novel Bacillus strains.</title>
        <authorList>
            <person name="Xiao Z."/>
            <person name="Li Y."/>
            <person name="Shen J."/>
        </authorList>
    </citation>
    <scope>NUCLEOTIDE SEQUENCE [LARGE SCALE GENOMIC DNA]</scope>
    <source>
        <strain evidence="2 3">SY8</strain>
    </source>
</reference>
<evidence type="ECO:0000313" key="2">
    <source>
        <dbReference type="EMBL" id="MBO1628526.1"/>
    </source>
</evidence>
<evidence type="ECO:0008006" key="4">
    <source>
        <dbReference type="Google" id="ProtNLM"/>
    </source>
</evidence>
<evidence type="ECO:0000256" key="1">
    <source>
        <dbReference type="SAM" id="Phobius"/>
    </source>
</evidence>
<feature type="transmembrane region" description="Helical" evidence="1">
    <location>
        <begin position="167"/>
        <end position="183"/>
    </location>
</feature>
<dbReference type="EMBL" id="JAGDQJ010000055">
    <property type="protein sequence ID" value="MBO1628526.1"/>
    <property type="molecule type" value="Genomic_DNA"/>
</dbReference>
<proteinExistence type="predicted"/>
<dbReference type="RefSeq" id="WP_208019531.1">
    <property type="nucleotide sequence ID" value="NZ_JAGDQJ010000055.1"/>
</dbReference>
<organism evidence="2 3">
    <name type="scientific">Bacillus arachidis</name>
    <dbReference type="NCBI Taxonomy" id="2819290"/>
    <lineage>
        <taxon>Bacteria</taxon>
        <taxon>Bacillati</taxon>
        <taxon>Bacillota</taxon>
        <taxon>Bacilli</taxon>
        <taxon>Bacillales</taxon>
        <taxon>Bacillaceae</taxon>
        <taxon>Bacillus</taxon>
    </lineage>
</organism>
<keyword evidence="1" id="KW-0812">Transmembrane</keyword>
<keyword evidence="1" id="KW-1133">Transmembrane helix</keyword>
<accession>A0ABS3P5Q8</accession>
<dbReference type="Proteomes" id="UP000677611">
    <property type="component" value="Unassembled WGS sequence"/>
</dbReference>
<comment type="caution">
    <text evidence="2">The sequence shown here is derived from an EMBL/GenBank/DDBJ whole genome shotgun (WGS) entry which is preliminary data.</text>
</comment>
<feature type="transmembrane region" description="Helical" evidence="1">
    <location>
        <begin position="203"/>
        <end position="223"/>
    </location>
</feature>
<keyword evidence="3" id="KW-1185">Reference proteome</keyword>
<evidence type="ECO:0000313" key="3">
    <source>
        <dbReference type="Proteomes" id="UP000677611"/>
    </source>
</evidence>